<organism evidence="2 3">
    <name type="scientific">Coleophoma cylindrospora</name>
    <dbReference type="NCBI Taxonomy" id="1849047"/>
    <lineage>
        <taxon>Eukaryota</taxon>
        <taxon>Fungi</taxon>
        <taxon>Dikarya</taxon>
        <taxon>Ascomycota</taxon>
        <taxon>Pezizomycotina</taxon>
        <taxon>Leotiomycetes</taxon>
        <taxon>Helotiales</taxon>
        <taxon>Dermateaceae</taxon>
        <taxon>Coleophoma</taxon>
    </lineage>
</organism>
<keyword evidence="3" id="KW-1185">Reference proteome</keyword>
<name>A0A3D8QA21_9HELO</name>
<accession>A0A3D8QA21</accession>
<keyword evidence="1" id="KW-0732">Signal</keyword>
<feature type="chain" id="PRO_5017781806" description="Fungal N-terminal domain-containing protein" evidence="1">
    <location>
        <begin position="21"/>
        <end position="104"/>
    </location>
</feature>
<proteinExistence type="predicted"/>
<evidence type="ECO:0000313" key="2">
    <source>
        <dbReference type="EMBL" id="RDW58685.1"/>
    </source>
</evidence>
<dbReference type="AlphaFoldDB" id="A0A3D8QA21"/>
<evidence type="ECO:0000256" key="1">
    <source>
        <dbReference type="SAM" id="SignalP"/>
    </source>
</evidence>
<gene>
    <name evidence="2" type="ORF">BP6252_13161</name>
</gene>
<dbReference type="EMBL" id="PDLM01000017">
    <property type="protein sequence ID" value="RDW58685.1"/>
    <property type="molecule type" value="Genomic_DNA"/>
</dbReference>
<feature type="signal peptide" evidence="1">
    <location>
        <begin position="1"/>
        <end position="20"/>
    </location>
</feature>
<reference evidence="2 3" key="1">
    <citation type="journal article" date="2018" name="IMA Fungus">
        <title>IMA Genome-F 9: Draft genome sequence of Annulohypoxylon stygium, Aspergillus mulundensis, Berkeleyomyces basicola (syn. Thielaviopsis basicola), Ceratocystis smalleyi, two Cercospora beticola strains, Coleophoma cylindrospora, Fusarium fracticaudum, Phialophora cf. hyalina, and Morchella septimelata.</title>
        <authorList>
            <person name="Wingfield B.D."/>
            <person name="Bills G.F."/>
            <person name="Dong Y."/>
            <person name="Huang W."/>
            <person name="Nel W.J."/>
            <person name="Swalarsk-Parry B.S."/>
            <person name="Vaghefi N."/>
            <person name="Wilken P.M."/>
            <person name="An Z."/>
            <person name="de Beer Z.W."/>
            <person name="De Vos L."/>
            <person name="Chen L."/>
            <person name="Duong T.A."/>
            <person name="Gao Y."/>
            <person name="Hammerbacher A."/>
            <person name="Kikkert J.R."/>
            <person name="Li Y."/>
            <person name="Li H."/>
            <person name="Li K."/>
            <person name="Li Q."/>
            <person name="Liu X."/>
            <person name="Ma X."/>
            <person name="Naidoo K."/>
            <person name="Pethybridge S.J."/>
            <person name="Sun J."/>
            <person name="Steenkamp E.T."/>
            <person name="van der Nest M.A."/>
            <person name="van Wyk S."/>
            <person name="Wingfield M.J."/>
            <person name="Xiong C."/>
            <person name="Yue Q."/>
            <person name="Zhang X."/>
        </authorList>
    </citation>
    <scope>NUCLEOTIDE SEQUENCE [LARGE SCALE GENOMIC DNA]</scope>
    <source>
        <strain evidence="2 3">BP6252</strain>
    </source>
</reference>
<evidence type="ECO:0000313" key="3">
    <source>
        <dbReference type="Proteomes" id="UP000256645"/>
    </source>
</evidence>
<comment type="caution">
    <text evidence="2">The sequence shown here is derived from an EMBL/GenBank/DDBJ whole genome shotgun (WGS) entry which is preliminary data.</text>
</comment>
<evidence type="ECO:0008006" key="4">
    <source>
        <dbReference type="Google" id="ProtNLM"/>
    </source>
</evidence>
<protein>
    <recommendedName>
        <fullName evidence="4">Fungal N-terminal domain-containing protein</fullName>
    </recommendedName>
</protein>
<sequence>MRDLLALSTIAILRLQPTIAALGLILDWTHSARNIVLASDIHHKEEVATTYASLSENVDNLYKEVSKLNADIRYTTRVSKFQLYSSLTAMQILSNDSDMKVTLN</sequence>
<dbReference type="Proteomes" id="UP000256645">
    <property type="component" value="Unassembled WGS sequence"/>
</dbReference>